<keyword evidence="4" id="KW-1185">Reference proteome</keyword>
<organism evidence="3 4">
    <name type="scientific">Cucurbitaria berberidis CBS 394.84</name>
    <dbReference type="NCBI Taxonomy" id="1168544"/>
    <lineage>
        <taxon>Eukaryota</taxon>
        <taxon>Fungi</taxon>
        <taxon>Dikarya</taxon>
        <taxon>Ascomycota</taxon>
        <taxon>Pezizomycotina</taxon>
        <taxon>Dothideomycetes</taxon>
        <taxon>Pleosporomycetidae</taxon>
        <taxon>Pleosporales</taxon>
        <taxon>Pleosporineae</taxon>
        <taxon>Cucurbitariaceae</taxon>
        <taxon>Cucurbitaria</taxon>
    </lineage>
</organism>
<comment type="similarity">
    <text evidence="1">Belongs to the TCP11 family.</text>
</comment>
<gene>
    <name evidence="3" type="ORF">K460DRAFT_399906</name>
</gene>
<evidence type="ECO:0000313" key="4">
    <source>
        <dbReference type="Proteomes" id="UP000800039"/>
    </source>
</evidence>
<accession>A0A9P4GQD8</accession>
<dbReference type="GO" id="GO:0010737">
    <property type="term" value="P:protein kinase A signaling"/>
    <property type="evidence" value="ECO:0007669"/>
    <property type="project" value="TreeGrafter"/>
</dbReference>
<dbReference type="RefSeq" id="XP_040792358.1">
    <property type="nucleotide sequence ID" value="XM_040936271.1"/>
</dbReference>
<dbReference type="OrthoDB" id="276323at2759"/>
<dbReference type="InterPro" id="IPR008862">
    <property type="entry name" value="Tcp11"/>
</dbReference>
<evidence type="ECO:0000256" key="1">
    <source>
        <dbReference type="ARBA" id="ARBA00010954"/>
    </source>
</evidence>
<proteinExistence type="inferred from homology"/>
<feature type="region of interest" description="Disordered" evidence="2">
    <location>
        <begin position="584"/>
        <end position="604"/>
    </location>
</feature>
<dbReference type="GeneID" id="63853521"/>
<reference evidence="3" key="1">
    <citation type="submission" date="2020-01" db="EMBL/GenBank/DDBJ databases">
        <authorList>
            <consortium name="DOE Joint Genome Institute"/>
            <person name="Haridas S."/>
            <person name="Albert R."/>
            <person name="Binder M."/>
            <person name="Bloem J."/>
            <person name="Labutti K."/>
            <person name="Salamov A."/>
            <person name="Andreopoulos B."/>
            <person name="Baker S.E."/>
            <person name="Barry K."/>
            <person name="Bills G."/>
            <person name="Bluhm B.H."/>
            <person name="Cannon C."/>
            <person name="Castanera R."/>
            <person name="Culley D.E."/>
            <person name="Daum C."/>
            <person name="Ezra D."/>
            <person name="Gonzalez J.B."/>
            <person name="Henrissat B."/>
            <person name="Kuo A."/>
            <person name="Liang C."/>
            <person name="Lipzen A."/>
            <person name="Lutzoni F."/>
            <person name="Magnuson J."/>
            <person name="Mondo S."/>
            <person name="Nolan M."/>
            <person name="Ohm R."/>
            <person name="Pangilinan J."/>
            <person name="Park H.-J."/>
            <person name="Ramirez L."/>
            <person name="Alfaro M."/>
            <person name="Sun H."/>
            <person name="Tritt A."/>
            <person name="Yoshinaga Y."/>
            <person name="Zwiers L.-H."/>
            <person name="Turgeon B.G."/>
            <person name="Goodwin S.B."/>
            <person name="Spatafora J.W."/>
            <person name="Crous P.W."/>
            <person name="Grigoriev I.V."/>
        </authorList>
    </citation>
    <scope>NUCLEOTIDE SEQUENCE</scope>
    <source>
        <strain evidence="3">CBS 394.84</strain>
    </source>
</reference>
<dbReference type="PANTHER" id="PTHR12832">
    <property type="entry name" value="TESTIS-SPECIFIC PROTEIN PBS13 T-COMPLEX 11"/>
    <property type="match status" value="1"/>
</dbReference>
<dbReference type="Proteomes" id="UP000800039">
    <property type="component" value="Unassembled WGS sequence"/>
</dbReference>
<feature type="region of interest" description="Disordered" evidence="2">
    <location>
        <begin position="16"/>
        <end position="54"/>
    </location>
</feature>
<feature type="region of interest" description="Disordered" evidence="2">
    <location>
        <begin position="638"/>
        <end position="703"/>
    </location>
</feature>
<evidence type="ECO:0008006" key="5">
    <source>
        <dbReference type="Google" id="ProtNLM"/>
    </source>
</evidence>
<sequence length="703" mass="79379">MRIRHSLQKNCNRFRRQQEMRTQTPNAAGSRASPFRSEHAYPPPSASAIDVDSRNSSASTWHRSLICTESPLVGEEQSMERGIRSYTSEEAAARDSYLPAPTPPHQRNIPEQLAELLMTMIGAKERNGLTGEELAESFRDGPDAPPVTKQSLGELDIQNIITNIKLRHDVNFDRDLSFRPNVDGVKGQEKTRATERYRRALVAELQLYVLLSQETRPLRGVEHMKREEITRHAERRLPTFFHTIRDVLKSLVPDRDHSRVDEHLDVSMLMQEIERGVCDMVRLAEWMAHLLKEHCAPMRDQWVDAMVISTRKGVTENSLEKIVQGLCELLGILEAMKLDVANHQIRNLKTLLIEDTINFERHYHLDKLVHGRARVNMNIAQNWYADANDEFGSQCTPRRDAAGFQLEVFTRAVVAILFGKDGRSDFPETFYLDDDRLQTLKTEIDDLVFFEVCMSMFAILAKQFGYGAPLSLSIEQQLRASISAIMGEAVGHGPQQWMMNSEALSLEILRQASRLVGQPLTYHFDCLADANHHLRLLFTESFAHHAAQLEATFLPQILGNIDRHTSASPMDLFNSLVSISPSMPPHPTYPSQPVASETFASAQPHPETAKLTDLANRITHIVLLHWRVWGPIAYVQDDDSQHSSTSPSDEEIARPSVSPQPTLAHRPQPQLPEEAAQVVATMMTGDPLDSGQETHVPHQTSSQ</sequence>
<dbReference type="EMBL" id="ML976614">
    <property type="protein sequence ID" value="KAF1849795.1"/>
    <property type="molecule type" value="Genomic_DNA"/>
</dbReference>
<dbReference type="AlphaFoldDB" id="A0A9P4GQD8"/>
<comment type="caution">
    <text evidence="3">The sequence shown here is derived from an EMBL/GenBank/DDBJ whole genome shotgun (WGS) entry which is preliminary data.</text>
</comment>
<evidence type="ECO:0000256" key="2">
    <source>
        <dbReference type="SAM" id="MobiDB-lite"/>
    </source>
</evidence>
<dbReference type="Pfam" id="PF05794">
    <property type="entry name" value="Tcp11"/>
    <property type="match status" value="1"/>
</dbReference>
<feature type="compositionally biased region" description="Polar residues" evidence="2">
    <location>
        <begin position="591"/>
        <end position="601"/>
    </location>
</feature>
<protein>
    <recommendedName>
        <fullName evidence="5">Tcp11-domain-containing protein</fullName>
    </recommendedName>
</protein>
<evidence type="ECO:0000313" key="3">
    <source>
        <dbReference type="EMBL" id="KAF1849795.1"/>
    </source>
</evidence>
<feature type="compositionally biased region" description="Polar residues" evidence="2">
    <location>
        <begin position="691"/>
        <end position="703"/>
    </location>
</feature>
<name>A0A9P4GQD8_9PLEO</name>
<dbReference type="PANTHER" id="PTHR12832:SF11">
    <property type="entry name" value="LD23868P"/>
    <property type="match status" value="1"/>
</dbReference>